<dbReference type="RefSeq" id="WP_146187212.1">
    <property type="nucleotide sequence ID" value="NZ_BDOQ01000014.1"/>
</dbReference>
<dbReference type="Proteomes" id="UP000245081">
    <property type="component" value="Unassembled WGS sequence"/>
</dbReference>
<feature type="compositionally biased region" description="Basic and acidic residues" evidence="1">
    <location>
        <begin position="42"/>
        <end position="51"/>
    </location>
</feature>
<accession>A0A2R5FFV7</accession>
<sequence>MNAKTQQRLLFAAAALTVVAAVFAPSPEEPVEPSHEKHLVVAERSDTEPRKTAPVGNLFPAERKEMAEEPSDLFFVDKPPPPPP</sequence>
<comment type="caution">
    <text evidence="3">The sequence shown here is derived from an EMBL/GenBank/DDBJ whole genome shotgun (WGS) entry which is preliminary data.</text>
</comment>
<evidence type="ECO:0000313" key="3">
    <source>
        <dbReference type="EMBL" id="GBG15164.1"/>
    </source>
</evidence>
<feature type="chain" id="PRO_5015325458" evidence="2">
    <location>
        <begin position="25"/>
        <end position="84"/>
    </location>
</feature>
<dbReference type="EMBL" id="BDOQ01000014">
    <property type="protein sequence ID" value="GBG15164.1"/>
    <property type="molecule type" value="Genomic_DNA"/>
</dbReference>
<feature type="region of interest" description="Disordered" evidence="1">
    <location>
        <begin position="42"/>
        <end position="84"/>
    </location>
</feature>
<keyword evidence="2" id="KW-0732">Signal</keyword>
<proteinExistence type="predicted"/>
<organism evidence="3 4">
    <name type="scientific">Novimethylophilus kurashikiensis</name>
    <dbReference type="NCBI Taxonomy" id="1825523"/>
    <lineage>
        <taxon>Bacteria</taxon>
        <taxon>Pseudomonadati</taxon>
        <taxon>Pseudomonadota</taxon>
        <taxon>Betaproteobacteria</taxon>
        <taxon>Nitrosomonadales</taxon>
        <taxon>Methylophilaceae</taxon>
        <taxon>Novimethylophilus</taxon>
    </lineage>
</organism>
<dbReference type="AlphaFoldDB" id="A0A2R5FFV7"/>
<gene>
    <name evidence="3" type="ORF">NMK_2767</name>
</gene>
<name>A0A2R5FFV7_9PROT</name>
<reference evidence="3 4" key="1">
    <citation type="journal article" date="2018" name="Environ. Microbiol.">
        <title>Isolation and genomic characterization of Novimethylophilus kurashikiensis gen. nov. sp. nov., a new lanthanide-dependent methylotrophic species of Methylophilaceae.</title>
        <authorList>
            <person name="Lv H."/>
            <person name="Sahin N."/>
            <person name="Tani A."/>
        </authorList>
    </citation>
    <scope>NUCLEOTIDE SEQUENCE [LARGE SCALE GENOMIC DNA]</scope>
    <source>
        <strain evidence="3 4">La2-4</strain>
    </source>
</reference>
<feature type="signal peptide" evidence="2">
    <location>
        <begin position="1"/>
        <end position="24"/>
    </location>
</feature>
<evidence type="ECO:0000256" key="1">
    <source>
        <dbReference type="SAM" id="MobiDB-lite"/>
    </source>
</evidence>
<evidence type="ECO:0000256" key="2">
    <source>
        <dbReference type="SAM" id="SignalP"/>
    </source>
</evidence>
<evidence type="ECO:0000313" key="4">
    <source>
        <dbReference type="Proteomes" id="UP000245081"/>
    </source>
</evidence>
<keyword evidence="4" id="KW-1185">Reference proteome</keyword>
<feature type="non-terminal residue" evidence="3">
    <location>
        <position position="84"/>
    </location>
</feature>
<protein>
    <submittedName>
        <fullName evidence="3">Uncharacterized protein</fullName>
    </submittedName>
</protein>